<dbReference type="Pfam" id="PF20247">
    <property type="entry name" value="DUF6602"/>
    <property type="match status" value="1"/>
</dbReference>
<dbReference type="Proteomes" id="UP000390336">
    <property type="component" value="Chromosome 1"/>
</dbReference>
<protein>
    <recommendedName>
        <fullName evidence="1">DUF6602 domain-containing protein</fullName>
    </recommendedName>
</protein>
<evidence type="ECO:0000313" key="3">
    <source>
        <dbReference type="Proteomes" id="UP000390336"/>
    </source>
</evidence>
<evidence type="ECO:0000259" key="1">
    <source>
        <dbReference type="Pfam" id="PF20247"/>
    </source>
</evidence>
<evidence type="ECO:0000313" key="2">
    <source>
        <dbReference type="EMBL" id="QGH46876.1"/>
    </source>
</evidence>
<dbReference type="AlphaFoldDB" id="A0AAP9GB25"/>
<dbReference type="RefSeq" id="WP_054824866.1">
    <property type="nucleotide sequence ID" value="NZ_CP045859.1"/>
</dbReference>
<reference evidence="2 3" key="1">
    <citation type="journal article" date="2015" name="Genome Announc.">
        <title>Draft Genome Sequence of Vibrio owensii Strain SH-14, Which Causes Shrimp Acute Hepatopancreatic Necrosis Disease.</title>
        <authorList>
            <person name="Liu L."/>
            <person name="Xiao J."/>
            <person name="Xia X."/>
            <person name="Pan Y."/>
            <person name="Yan S."/>
            <person name="Wang Y."/>
        </authorList>
    </citation>
    <scope>NUCLEOTIDE SEQUENCE [LARGE SCALE GENOMIC DNA]</scope>
    <source>
        <strain evidence="2 3">SH14</strain>
    </source>
</reference>
<proteinExistence type="predicted"/>
<accession>A0AAP9GB25</accession>
<feature type="domain" description="DUF6602" evidence="1">
    <location>
        <begin position="19"/>
        <end position="124"/>
    </location>
</feature>
<name>A0AAP9GB25_9VIBR</name>
<dbReference type="EMBL" id="CP045859">
    <property type="protein sequence ID" value="QGH46876.1"/>
    <property type="molecule type" value="Genomic_DNA"/>
</dbReference>
<dbReference type="InterPro" id="IPR046537">
    <property type="entry name" value="DUF6602"/>
</dbReference>
<organism evidence="2 3">
    <name type="scientific">Vibrio owensii</name>
    <dbReference type="NCBI Taxonomy" id="696485"/>
    <lineage>
        <taxon>Bacteria</taxon>
        <taxon>Pseudomonadati</taxon>
        <taxon>Pseudomonadota</taxon>
        <taxon>Gammaproteobacteria</taxon>
        <taxon>Vibrionales</taxon>
        <taxon>Vibrionaceae</taxon>
        <taxon>Vibrio</taxon>
    </lineage>
</organism>
<sequence>MLNTHMNATEAHLVSISQIPANTGHTLHRGTPREAFIKEFLEGHLSSNVSIGTGEIIDSRSQPRSPRNQYDIVIYKNNYPKLDFGGGIHGFLAESVVATIEVKSILDQAAIDQSVGAAHNAKSLVPNLLQSFSTGWIPPKILNYVVAYDGPAQMSTVHGWIVRSHQSQNIPMPTWTSSDRLSTPGTALDGVFLLNKGFIKLDNTPLSFNNHSSSSQQLGTHTISDGINGNLLTLFLTLQEACNNVQGAWLNTVPYVQNVTFPQVRTV</sequence>
<gene>
    <name evidence="2" type="ORF">APZ19_07160</name>
</gene>
<dbReference type="CDD" id="cd21173">
    <property type="entry name" value="NucC-like"/>
    <property type="match status" value="1"/>
</dbReference>